<dbReference type="PIRSF" id="PIRSF000641">
    <property type="entry name" value="SRK"/>
    <property type="match status" value="1"/>
</dbReference>
<keyword evidence="6 19" id="KW-0732">Signal</keyword>
<evidence type="ECO:0000256" key="18">
    <source>
        <dbReference type="SAM" id="Phobius"/>
    </source>
</evidence>
<keyword evidence="8 17" id="KW-0418">Kinase</keyword>
<evidence type="ECO:0000256" key="1">
    <source>
        <dbReference type="ARBA" id="ARBA00004167"/>
    </source>
</evidence>
<dbReference type="InterPro" id="IPR000719">
    <property type="entry name" value="Prot_kinase_dom"/>
</dbReference>
<name>A0ABM3I7Y3_ZIZJJ</name>
<dbReference type="EC" id="2.7.11.1" evidence="17"/>
<dbReference type="Gene3D" id="2.90.10.10">
    <property type="entry name" value="Bulb-type lectin domain"/>
    <property type="match status" value="2"/>
</dbReference>
<dbReference type="Pfam" id="PF07714">
    <property type="entry name" value="PK_Tyr_Ser-Thr"/>
    <property type="match status" value="1"/>
</dbReference>
<gene>
    <name evidence="23" type="primary">LOC125420155</name>
</gene>
<evidence type="ECO:0000256" key="17">
    <source>
        <dbReference type="PIRNR" id="PIRNR000641"/>
    </source>
</evidence>
<keyword evidence="3" id="KW-0245">EGF-like domain</keyword>
<organism evidence="22 23">
    <name type="scientific">Ziziphus jujuba</name>
    <name type="common">Chinese jujube</name>
    <name type="synonym">Ziziphus sativa</name>
    <dbReference type="NCBI Taxonomy" id="326968"/>
    <lineage>
        <taxon>Eukaryota</taxon>
        <taxon>Viridiplantae</taxon>
        <taxon>Streptophyta</taxon>
        <taxon>Embryophyta</taxon>
        <taxon>Tracheophyta</taxon>
        <taxon>Spermatophyta</taxon>
        <taxon>Magnoliopsida</taxon>
        <taxon>eudicotyledons</taxon>
        <taxon>Gunneridae</taxon>
        <taxon>Pentapetalae</taxon>
        <taxon>rosids</taxon>
        <taxon>fabids</taxon>
        <taxon>Rosales</taxon>
        <taxon>Rhamnaceae</taxon>
        <taxon>Paliureae</taxon>
        <taxon>Ziziphus</taxon>
    </lineage>
</organism>
<evidence type="ECO:0000256" key="9">
    <source>
        <dbReference type="ARBA" id="ARBA00022840"/>
    </source>
</evidence>
<reference evidence="23" key="1">
    <citation type="submission" date="2025-08" db="UniProtKB">
        <authorList>
            <consortium name="RefSeq"/>
        </authorList>
    </citation>
    <scope>IDENTIFICATION</scope>
    <source>
        <tissue evidence="23">Seedling</tissue>
    </source>
</reference>
<dbReference type="SUPFAM" id="SSF56112">
    <property type="entry name" value="Protein kinase-like (PK-like)"/>
    <property type="match status" value="1"/>
</dbReference>
<evidence type="ECO:0000313" key="22">
    <source>
        <dbReference type="Proteomes" id="UP001652623"/>
    </source>
</evidence>
<feature type="domain" description="Bulb-type lectin" evidence="21">
    <location>
        <begin position="32"/>
        <end position="150"/>
    </location>
</feature>
<comment type="catalytic activity">
    <reaction evidence="16 17">
        <text>L-seryl-[protein] + ATP = O-phospho-L-seryl-[protein] + ADP + H(+)</text>
        <dbReference type="Rhea" id="RHEA:17989"/>
        <dbReference type="Rhea" id="RHEA-COMP:9863"/>
        <dbReference type="Rhea" id="RHEA-COMP:11604"/>
        <dbReference type="ChEBI" id="CHEBI:15378"/>
        <dbReference type="ChEBI" id="CHEBI:29999"/>
        <dbReference type="ChEBI" id="CHEBI:30616"/>
        <dbReference type="ChEBI" id="CHEBI:83421"/>
        <dbReference type="ChEBI" id="CHEBI:456216"/>
        <dbReference type="EC" id="2.7.11.1"/>
    </reaction>
</comment>
<feature type="chain" id="PRO_5045310125" description="Receptor-like serine/threonine-protein kinase" evidence="19">
    <location>
        <begin position="21"/>
        <end position="795"/>
    </location>
</feature>
<evidence type="ECO:0000313" key="23">
    <source>
        <dbReference type="RefSeq" id="XP_048322651.2"/>
    </source>
</evidence>
<dbReference type="SUPFAM" id="SSF51110">
    <property type="entry name" value="alpha-D-mannose-specific plant lectins"/>
    <property type="match status" value="2"/>
</dbReference>
<evidence type="ECO:0000256" key="2">
    <source>
        <dbReference type="ARBA" id="ARBA00022527"/>
    </source>
</evidence>
<dbReference type="PANTHER" id="PTHR47976:SF49">
    <property type="entry name" value="RECEPTOR-LIKE SERINE_THREONINE-PROTEIN KINASE"/>
    <property type="match status" value="1"/>
</dbReference>
<evidence type="ECO:0000256" key="15">
    <source>
        <dbReference type="ARBA" id="ARBA00047899"/>
    </source>
</evidence>
<dbReference type="SMART" id="SM00108">
    <property type="entry name" value="B_lectin"/>
    <property type="match status" value="2"/>
</dbReference>
<feature type="domain" description="Protein kinase" evidence="20">
    <location>
        <begin position="510"/>
        <end position="781"/>
    </location>
</feature>
<keyword evidence="12" id="KW-1015">Disulfide bond</keyword>
<dbReference type="RefSeq" id="XP_015900851.3">
    <property type="nucleotide sequence ID" value="XM_016045365.4"/>
</dbReference>
<dbReference type="PROSITE" id="PS50011">
    <property type="entry name" value="PROTEIN_KINASE_DOM"/>
    <property type="match status" value="1"/>
</dbReference>
<evidence type="ECO:0000256" key="6">
    <source>
        <dbReference type="ARBA" id="ARBA00022729"/>
    </source>
</evidence>
<evidence type="ECO:0000256" key="11">
    <source>
        <dbReference type="ARBA" id="ARBA00023136"/>
    </source>
</evidence>
<dbReference type="InterPro" id="IPR051343">
    <property type="entry name" value="G-type_lectin_kinases/EP1-like"/>
</dbReference>
<dbReference type="CDD" id="cd14066">
    <property type="entry name" value="STKc_IRAK"/>
    <property type="match status" value="1"/>
</dbReference>
<dbReference type="Gene3D" id="1.10.510.10">
    <property type="entry name" value="Transferase(Phosphotransferase) domain 1"/>
    <property type="match status" value="1"/>
</dbReference>
<comment type="subcellular location">
    <subcellularLocation>
        <location evidence="1">Membrane</location>
        <topology evidence="1">Single-pass membrane protein</topology>
    </subcellularLocation>
</comment>
<comment type="catalytic activity">
    <reaction evidence="15 17">
        <text>L-threonyl-[protein] + ATP = O-phospho-L-threonyl-[protein] + ADP + H(+)</text>
        <dbReference type="Rhea" id="RHEA:46608"/>
        <dbReference type="Rhea" id="RHEA-COMP:11060"/>
        <dbReference type="Rhea" id="RHEA-COMP:11605"/>
        <dbReference type="ChEBI" id="CHEBI:15378"/>
        <dbReference type="ChEBI" id="CHEBI:30013"/>
        <dbReference type="ChEBI" id="CHEBI:30616"/>
        <dbReference type="ChEBI" id="CHEBI:61977"/>
        <dbReference type="ChEBI" id="CHEBI:456216"/>
        <dbReference type="EC" id="2.7.11.1"/>
    </reaction>
</comment>
<keyword evidence="7 17" id="KW-0547">Nucleotide-binding</keyword>
<keyword evidence="9 17" id="KW-0067">ATP-binding</keyword>
<dbReference type="Proteomes" id="UP001652623">
    <property type="component" value="Chromosome 7"/>
</dbReference>
<keyword evidence="5 18" id="KW-0812">Transmembrane</keyword>
<dbReference type="Gene3D" id="3.30.200.20">
    <property type="entry name" value="Phosphorylase Kinase, domain 1"/>
    <property type="match status" value="1"/>
</dbReference>
<feature type="signal peptide" evidence="19">
    <location>
        <begin position="1"/>
        <end position="20"/>
    </location>
</feature>
<evidence type="ECO:0000256" key="16">
    <source>
        <dbReference type="ARBA" id="ARBA00048679"/>
    </source>
</evidence>
<comment type="similarity">
    <text evidence="17">Belongs to the protein kinase superfamily. Ser/Thr protein kinase family.</text>
</comment>
<dbReference type="InterPro" id="IPR024171">
    <property type="entry name" value="SRK-like_kinase"/>
</dbReference>
<protein>
    <recommendedName>
        <fullName evidence="17">Receptor-like serine/threonine-protein kinase</fullName>
        <ecNumber evidence="17">2.7.11.1</ecNumber>
    </recommendedName>
</protein>
<evidence type="ECO:0000256" key="7">
    <source>
        <dbReference type="ARBA" id="ARBA00022741"/>
    </source>
</evidence>
<dbReference type="RefSeq" id="XP_048322651.2">
    <property type="nucleotide sequence ID" value="XM_048466694.2"/>
</dbReference>
<keyword evidence="10 18" id="KW-1133">Transmembrane helix</keyword>
<keyword evidence="4 17" id="KW-0808">Transferase</keyword>
<proteinExistence type="inferred from homology"/>
<evidence type="ECO:0000256" key="10">
    <source>
        <dbReference type="ARBA" id="ARBA00022989"/>
    </source>
</evidence>
<keyword evidence="13" id="KW-0675">Receptor</keyword>
<dbReference type="InterPro" id="IPR001245">
    <property type="entry name" value="Ser-Thr/Tyr_kinase_cat_dom"/>
</dbReference>
<dbReference type="PANTHER" id="PTHR47976">
    <property type="entry name" value="G-TYPE LECTIN S-RECEPTOR-LIKE SERINE/THREONINE-PROTEIN KINASE SD2-5"/>
    <property type="match status" value="1"/>
</dbReference>
<evidence type="ECO:0000256" key="14">
    <source>
        <dbReference type="ARBA" id="ARBA00023180"/>
    </source>
</evidence>
<keyword evidence="11 18" id="KW-0472">Membrane</keyword>
<sequence>MASIPILLTILSVFPVAINAKAQTEYPNNITRGSMLSPNTINSSWTSPSGLFSFGFYPQGNGYRVGIWMATDEPETPVVVWTANRDDPPCSPGATLELTGRLVLRTEQGEEKNITYTDDLPEPATSAAMLDDGNFQLFNGSGYLMWQSFHHPTDTILGGQVLTSGFWLQSSISRSDHSSGLFMLRMQDDGNLVCYPANISNNPDTSYWSTGTFNSNAMLNLSHLGYLSLEDSYGEPIRFLSNGSYPRRNKTIIYRATLDSDGIFRLYSHYIASNVSSKVTEEWSSMQNPCEAKGICGLNSFCQLVNNKSECSCYPGSVSFDPSMMFLGCYQNFSAESYRDNEEADLALRYNFTSLNNIRWDDPPYAVEILMEEACKGSCMEDFYCWAVLYESTSCRKYNYPLRYGKQSKNITTKALFKVVLKNIRMAKESNYIRPVPPNDESRIKTVLFILGLSLGSVACLCFAFAVSSFIVYRYKYHRYKKLLENTKLGLAEDFTLQSFSYNELQQATNGFSEEKGRGTFGAVYKGNLPESNKTIAVKRLEKFVEEGVREFRAEMTTIGRTHHRNLVQLLGFCIEGSKKILVYEFMSNGSLADRLFKAVSPPTWQERVRFVFDVARGMFYLHEECGVHIIHCNLKPQNILLDDTWTAKISDFGFARLLPNQAKTSMGVQGTSSEYLAPEWQKNALISVKADIYSFGIVLLEIICCRRNIKVNVSTPDEITLSKWVYKCFKAKELHKLVEFEDVDFPTLERMIKVGLWCIQDDPALRPLMKNVILMLEGTMNIPVPPSPELIVLP</sequence>
<evidence type="ECO:0000256" key="5">
    <source>
        <dbReference type="ARBA" id="ARBA00022692"/>
    </source>
</evidence>
<evidence type="ECO:0000256" key="13">
    <source>
        <dbReference type="ARBA" id="ARBA00023170"/>
    </source>
</evidence>
<feature type="transmembrane region" description="Helical" evidence="18">
    <location>
        <begin position="447"/>
        <end position="473"/>
    </location>
</feature>
<evidence type="ECO:0000256" key="19">
    <source>
        <dbReference type="SAM" id="SignalP"/>
    </source>
</evidence>
<evidence type="ECO:0000256" key="12">
    <source>
        <dbReference type="ARBA" id="ARBA00023157"/>
    </source>
</evidence>
<evidence type="ECO:0000256" key="8">
    <source>
        <dbReference type="ARBA" id="ARBA00022777"/>
    </source>
</evidence>
<dbReference type="InterPro" id="IPR001480">
    <property type="entry name" value="Bulb-type_lectin_dom"/>
</dbReference>
<keyword evidence="22" id="KW-1185">Reference proteome</keyword>
<evidence type="ECO:0000256" key="3">
    <source>
        <dbReference type="ARBA" id="ARBA00022536"/>
    </source>
</evidence>
<keyword evidence="14" id="KW-0325">Glycoprotein</keyword>
<dbReference type="GeneID" id="125420155"/>
<dbReference type="InterPro" id="IPR011009">
    <property type="entry name" value="Kinase-like_dom_sf"/>
</dbReference>
<dbReference type="PROSITE" id="PS50927">
    <property type="entry name" value="BULB_LECTIN"/>
    <property type="match status" value="1"/>
</dbReference>
<evidence type="ECO:0000259" key="20">
    <source>
        <dbReference type="PROSITE" id="PS50011"/>
    </source>
</evidence>
<dbReference type="Pfam" id="PF01453">
    <property type="entry name" value="B_lectin"/>
    <property type="match status" value="1"/>
</dbReference>
<dbReference type="InterPro" id="IPR036426">
    <property type="entry name" value="Bulb-type_lectin_dom_sf"/>
</dbReference>
<evidence type="ECO:0000256" key="4">
    <source>
        <dbReference type="ARBA" id="ARBA00022679"/>
    </source>
</evidence>
<accession>A0ABM3I7Y3</accession>
<evidence type="ECO:0000259" key="21">
    <source>
        <dbReference type="PROSITE" id="PS50927"/>
    </source>
</evidence>
<keyword evidence="2 17" id="KW-0723">Serine/threonine-protein kinase</keyword>